<name>A0A956NJ84_UNCEI</name>
<gene>
    <name evidence="1" type="ORF">KDA27_28075</name>
</gene>
<dbReference type="EMBL" id="JAGQHS010000442">
    <property type="protein sequence ID" value="MCA9759687.1"/>
    <property type="molecule type" value="Genomic_DNA"/>
</dbReference>
<sequence>ARAVREMLSDSLGRADESVEALARSAYYAEGDLLRCAEVFGGVFEQAEECEDGWRLLGPSLGSSPDGEVSDCTAPDTYESVWTLSDSRGDSIEESILSKLSADLRAAIELLAQLDERFPQSVAMGVLEEFGPRGSTATSLISRLTELGVLVQVGQDSETWIEIESPTVRRHASVASIAPEGRERLDRWLLDNAPADPASVQSVLATCRRARRLGDREFERAVFATGLQAAIEQGRHADLADILAHPEDPPHEWTVSTLRSRISRGIELSGCDPARLKINTVAAFLTYSRTVGERYLDELLGDPHPIVRGNALARAADRDIGYHGAERAAGYLNAIVKEGLESVLPVAQLDLERARLARVSGRTDEAMAHVRRACELSKGLGTYLSALSLQQLGILCSDKSKRRAFACFRDAAAEAPSESVRAQMYFNSALLLAHTTRQVSAMQFVERALSVFAEMGNRTMVLRSRMLRASIMTSIHGPRSVLSEVRSLQDFHEIRSDSARLASLLTLQTNAYLTLGNSPAAVRSAGVLWRLLQRPIPERPRSAAVDAIVQTLRDTESWGFVEEYFGRLLEEGIDRLDSGSEIRVRALVAEAQQDLDRAISTLQAAIEERGDSIAAVDAGLRRDVVSLLLRRAGESDLESALEVLDAIDPRRVASTFPYSRIRLRIDRAEALWRLARRREATRVLDEAIAEARRHEAKGLLATSLARRASWTT</sequence>
<comment type="caution">
    <text evidence="1">The sequence shown here is derived from an EMBL/GenBank/DDBJ whole genome shotgun (WGS) entry which is preliminary data.</text>
</comment>
<dbReference type="Gene3D" id="1.25.40.10">
    <property type="entry name" value="Tetratricopeptide repeat domain"/>
    <property type="match status" value="1"/>
</dbReference>
<dbReference type="SUPFAM" id="SSF48452">
    <property type="entry name" value="TPR-like"/>
    <property type="match status" value="1"/>
</dbReference>
<evidence type="ECO:0000313" key="2">
    <source>
        <dbReference type="Proteomes" id="UP000739538"/>
    </source>
</evidence>
<evidence type="ECO:0000313" key="1">
    <source>
        <dbReference type="EMBL" id="MCA9759687.1"/>
    </source>
</evidence>
<dbReference type="AlphaFoldDB" id="A0A956NJ84"/>
<reference evidence="1" key="2">
    <citation type="journal article" date="2021" name="Microbiome">
        <title>Successional dynamics and alternative stable states in a saline activated sludge microbial community over 9 years.</title>
        <authorList>
            <person name="Wang Y."/>
            <person name="Ye J."/>
            <person name="Ju F."/>
            <person name="Liu L."/>
            <person name="Boyd J.A."/>
            <person name="Deng Y."/>
            <person name="Parks D.H."/>
            <person name="Jiang X."/>
            <person name="Yin X."/>
            <person name="Woodcroft B.J."/>
            <person name="Tyson G.W."/>
            <person name="Hugenholtz P."/>
            <person name="Polz M.F."/>
            <person name="Zhang T."/>
        </authorList>
    </citation>
    <scope>NUCLEOTIDE SEQUENCE</scope>
    <source>
        <strain evidence="1">HKST-UBA02</strain>
    </source>
</reference>
<feature type="non-terminal residue" evidence="1">
    <location>
        <position position="1"/>
    </location>
</feature>
<proteinExistence type="predicted"/>
<reference evidence="1" key="1">
    <citation type="submission" date="2020-04" db="EMBL/GenBank/DDBJ databases">
        <authorList>
            <person name="Zhang T."/>
        </authorList>
    </citation>
    <scope>NUCLEOTIDE SEQUENCE</scope>
    <source>
        <strain evidence="1">HKST-UBA02</strain>
    </source>
</reference>
<dbReference type="Proteomes" id="UP000739538">
    <property type="component" value="Unassembled WGS sequence"/>
</dbReference>
<dbReference type="InterPro" id="IPR011990">
    <property type="entry name" value="TPR-like_helical_dom_sf"/>
</dbReference>
<protein>
    <recommendedName>
        <fullName evidence="3">Tetratricopeptide repeat protein</fullName>
    </recommendedName>
</protein>
<accession>A0A956NJ84</accession>
<organism evidence="1 2">
    <name type="scientific">Eiseniibacteriota bacterium</name>
    <dbReference type="NCBI Taxonomy" id="2212470"/>
    <lineage>
        <taxon>Bacteria</taxon>
        <taxon>Candidatus Eiseniibacteriota</taxon>
    </lineage>
</organism>
<evidence type="ECO:0008006" key="3">
    <source>
        <dbReference type="Google" id="ProtNLM"/>
    </source>
</evidence>